<feature type="domain" description="Glyoxalase-like" evidence="1">
    <location>
        <begin position="5"/>
        <end position="189"/>
    </location>
</feature>
<dbReference type="CDD" id="cd06587">
    <property type="entry name" value="VOC"/>
    <property type="match status" value="1"/>
</dbReference>
<dbReference type="AlphaFoldDB" id="A0A2T1HVM9"/>
<protein>
    <submittedName>
        <fullName evidence="2">VOC family protein</fullName>
    </submittedName>
</protein>
<keyword evidence="3" id="KW-1185">Reference proteome</keyword>
<sequence length="289" mass="31231">MPRGLDHLVLPVRDLDAAGRLYEALGFTVGARNRHPWGTENRIVQFPGVFLELITVGEATAIEPHGRGRFSFGAFVRDSLQRGEGVAMLVLESKGAEADRAAFAISGIGGYEPFFFERQAKKPDGSPVRVAFSLAFARDELAPEAGFFVCQQHEPQNFWNPAFQQHANGAIGVEAVTMIAENPAAHAEFFYAFTGQHDMGSTSAGITVRLPRGRIEVMTGAAFAFHTGVHLDEEPARLVGYTVAVKSLDDLAIRIRAARLPHCMIGKSIVLPPEAAFGAVISFVERAAG</sequence>
<dbReference type="Proteomes" id="UP000239772">
    <property type="component" value="Unassembled WGS sequence"/>
</dbReference>
<dbReference type="PANTHER" id="PTHR40265:SF1">
    <property type="entry name" value="GLYOXALASE-LIKE DOMAIN-CONTAINING PROTEIN"/>
    <property type="match status" value="1"/>
</dbReference>
<dbReference type="PANTHER" id="PTHR40265">
    <property type="entry name" value="BLL2707 PROTEIN"/>
    <property type="match status" value="1"/>
</dbReference>
<comment type="caution">
    <text evidence="2">The sequence shown here is derived from an EMBL/GenBank/DDBJ whole genome shotgun (WGS) entry which is preliminary data.</text>
</comment>
<evidence type="ECO:0000313" key="3">
    <source>
        <dbReference type="Proteomes" id="UP000239772"/>
    </source>
</evidence>
<dbReference type="Pfam" id="PF13468">
    <property type="entry name" value="Glyoxalase_3"/>
    <property type="match status" value="1"/>
</dbReference>
<evidence type="ECO:0000259" key="1">
    <source>
        <dbReference type="Pfam" id="PF13468"/>
    </source>
</evidence>
<gene>
    <name evidence="2" type="ORF">SLNSH_06935</name>
</gene>
<proteinExistence type="predicted"/>
<organism evidence="2 3">
    <name type="scientific">Alsobacter soli</name>
    <dbReference type="NCBI Taxonomy" id="2109933"/>
    <lineage>
        <taxon>Bacteria</taxon>
        <taxon>Pseudomonadati</taxon>
        <taxon>Pseudomonadota</taxon>
        <taxon>Alphaproteobacteria</taxon>
        <taxon>Hyphomicrobiales</taxon>
        <taxon>Alsobacteraceae</taxon>
        <taxon>Alsobacter</taxon>
    </lineage>
</organism>
<dbReference type="InterPro" id="IPR025870">
    <property type="entry name" value="Glyoxalase-like_dom"/>
</dbReference>
<dbReference type="RefSeq" id="WP_106335950.1">
    <property type="nucleotide sequence ID" value="NZ_PVZS01000006.1"/>
</dbReference>
<dbReference type="OrthoDB" id="9812467at2"/>
<dbReference type="InterPro" id="IPR029068">
    <property type="entry name" value="Glyas_Bleomycin-R_OHBP_Dase"/>
</dbReference>
<reference evidence="3" key="1">
    <citation type="submission" date="2018-03" db="EMBL/GenBank/DDBJ databases">
        <authorList>
            <person name="Sun L."/>
            <person name="Liu H."/>
            <person name="Chen W."/>
            <person name="Huang K."/>
            <person name="Liu W."/>
            <person name="Gao X."/>
        </authorList>
    </citation>
    <scope>NUCLEOTIDE SEQUENCE [LARGE SCALE GENOMIC DNA]</scope>
    <source>
        <strain evidence="3">SH9</strain>
    </source>
</reference>
<evidence type="ECO:0000313" key="2">
    <source>
        <dbReference type="EMBL" id="PSC05707.1"/>
    </source>
</evidence>
<dbReference type="Gene3D" id="3.10.180.10">
    <property type="entry name" value="2,3-Dihydroxybiphenyl 1,2-Dioxygenase, domain 1"/>
    <property type="match status" value="1"/>
</dbReference>
<dbReference type="SUPFAM" id="SSF54593">
    <property type="entry name" value="Glyoxalase/Bleomycin resistance protein/Dihydroxybiphenyl dioxygenase"/>
    <property type="match status" value="2"/>
</dbReference>
<dbReference type="EMBL" id="PVZS01000006">
    <property type="protein sequence ID" value="PSC05707.1"/>
    <property type="molecule type" value="Genomic_DNA"/>
</dbReference>
<accession>A0A2T1HVM9</accession>
<name>A0A2T1HVM9_9HYPH</name>